<evidence type="ECO:0000256" key="2">
    <source>
        <dbReference type="SAM" id="Phobius"/>
    </source>
</evidence>
<organism evidence="3 4">
    <name type="scientific">Heterodera trifolii</name>
    <dbReference type="NCBI Taxonomy" id="157864"/>
    <lineage>
        <taxon>Eukaryota</taxon>
        <taxon>Metazoa</taxon>
        <taxon>Ecdysozoa</taxon>
        <taxon>Nematoda</taxon>
        <taxon>Chromadorea</taxon>
        <taxon>Rhabditida</taxon>
        <taxon>Tylenchina</taxon>
        <taxon>Tylenchomorpha</taxon>
        <taxon>Tylenchoidea</taxon>
        <taxon>Heteroderidae</taxon>
        <taxon>Heteroderinae</taxon>
        <taxon>Heterodera</taxon>
    </lineage>
</organism>
<accession>A0ABD2M2X2</accession>
<feature type="region of interest" description="Disordered" evidence="1">
    <location>
        <begin position="1"/>
        <end position="22"/>
    </location>
</feature>
<protein>
    <submittedName>
        <fullName evidence="3">Uncharacterized protein</fullName>
    </submittedName>
</protein>
<evidence type="ECO:0000256" key="1">
    <source>
        <dbReference type="SAM" id="MobiDB-lite"/>
    </source>
</evidence>
<keyword evidence="2" id="KW-1133">Transmembrane helix</keyword>
<keyword evidence="4" id="KW-1185">Reference proteome</keyword>
<feature type="transmembrane region" description="Helical" evidence="2">
    <location>
        <begin position="109"/>
        <end position="134"/>
    </location>
</feature>
<sequence>MRNSSTSPSFGSSSASASANPAVASVVPNTAPPYATASSAAVHPPCIRNSGKCPLGGAPPSHRLLHSSATLRSNASNVFYYSGGQRRRSRPFTYGFGVRGGRKNKELQTWIRCLTVIAYFCVVSLPGLLFSYFYTRIWDPFYLNALVGHPFNSSELATLSDGPTTTIKRMPKLLEEIAHNQQ</sequence>
<evidence type="ECO:0000313" key="4">
    <source>
        <dbReference type="Proteomes" id="UP001620626"/>
    </source>
</evidence>
<evidence type="ECO:0000313" key="3">
    <source>
        <dbReference type="EMBL" id="KAL3121877.1"/>
    </source>
</evidence>
<reference evidence="3 4" key="1">
    <citation type="submission" date="2024-10" db="EMBL/GenBank/DDBJ databases">
        <authorList>
            <person name="Kim D."/>
        </authorList>
    </citation>
    <scope>NUCLEOTIDE SEQUENCE [LARGE SCALE GENOMIC DNA]</scope>
    <source>
        <strain evidence="3">BH-2024</strain>
    </source>
</reference>
<keyword evidence="2" id="KW-0472">Membrane</keyword>
<proteinExistence type="predicted"/>
<dbReference type="InterPro" id="IPR029162">
    <property type="entry name" value="InaF-motif"/>
</dbReference>
<comment type="caution">
    <text evidence="3">The sequence shown here is derived from an EMBL/GenBank/DDBJ whole genome shotgun (WGS) entry which is preliminary data.</text>
</comment>
<name>A0ABD2M2X2_9BILA</name>
<keyword evidence="2" id="KW-0812">Transmembrane</keyword>
<dbReference type="Proteomes" id="UP001620626">
    <property type="component" value="Unassembled WGS sequence"/>
</dbReference>
<dbReference type="EMBL" id="JBICBT010000174">
    <property type="protein sequence ID" value="KAL3121877.1"/>
    <property type="molecule type" value="Genomic_DNA"/>
</dbReference>
<dbReference type="AlphaFoldDB" id="A0ABD2M2X2"/>
<gene>
    <name evidence="3" type="ORF">niasHT_000442</name>
</gene>
<dbReference type="Pfam" id="PF15018">
    <property type="entry name" value="InaF-motif"/>
    <property type="match status" value="1"/>
</dbReference>